<gene>
    <name evidence="1" type="ORF">ACFQDI_01820</name>
</gene>
<dbReference type="EMBL" id="JBHSMQ010000001">
    <property type="protein sequence ID" value="MFC5453579.1"/>
    <property type="molecule type" value="Genomic_DNA"/>
</dbReference>
<reference evidence="2" key="1">
    <citation type="journal article" date="2019" name="Int. J. Syst. Evol. Microbiol.">
        <title>The Global Catalogue of Microorganisms (GCM) 10K type strain sequencing project: providing services to taxonomists for standard genome sequencing and annotation.</title>
        <authorList>
            <consortium name="The Broad Institute Genomics Platform"/>
            <consortium name="The Broad Institute Genome Sequencing Center for Infectious Disease"/>
            <person name="Wu L."/>
            <person name="Ma J."/>
        </authorList>
    </citation>
    <scope>NUCLEOTIDE SEQUENCE [LARGE SCALE GENOMIC DNA]</scope>
    <source>
        <strain evidence="2">CGMCC 4.1469</strain>
    </source>
</reference>
<accession>A0ABW0KJD0</accession>
<proteinExistence type="predicted"/>
<dbReference type="Proteomes" id="UP001596052">
    <property type="component" value="Unassembled WGS sequence"/>
</dbReference>
<keyword evidence="2" id="KW-1185">Reference proteome</keyword>
<sequence length="199" mass="21174">MPLPFSFSTQRQSSEVARPAEPIAVAIAEKLMSFAPGFVSTEPMPVGTGSPFALPEQGAMVWAAQMQPSLSPSNVAHAPYAPGMEASRSAELFATKAVPAPAPLQPAAPAGAVAHDLPAQIEQLRNDIFGIAMNTSALNDRLDRMEQRLPQTGQQAQASLVALRGEIEAWLENHLSAAVEHCMQQILSRMQSAPNRAVN</sequence>
<evidence type="ECO:0000313" key="2">
    <source>
        <dbReference type="Proteomes" id="UP001596052"/>
    </source>
</evidence>
<dbReference type="RefSeq" id="WP_377162789.1">
    <property type="nucleotide sequence ID" value="NZ_JBHSMQ010000001.1"/>
</dbReference>
<organism evidence="1 2">
    <name type="scientific">Prosthecobacter fluviatilis</name>
    <dbReference type="NCBI Taxonomy" id="445931"/>
    <lineage>
        <taxon>Bacteria</taxon>
        <taxon>Pseudomonadati</taxon>
        <taxon>Verrucomicrobiota</taxon>
        <taxon>Verrucomicrobiia</taxon>
        <taxon>Verrucomicrobiales</taxon>
        <taxon>Verrucomicrobiaceae</taxon>
        <taxon>Prosthecobacter</taxon>
    </lineage>
</organism>
<protein>
    <submittedName>
        <fullName evidence="1">Uncharacterized protein</fullName>
    </submittedName>
</protein>
<evidence type="ECO:0000313" key="1">
    <source>
        <dbReference type="EMBL" id="MFC5453579.1"/>
    </source>
</evidence>
<name>A0ABW0KJD0_9BACT</name>
<comment type="caution">
    <text evidence="1">The sequence shown here is derived from an EMBL/GenBank/DDBJ whole genome shotgun (WGS) entry which is preliminary data.</text>
</comment>